<gene>
    <name evidence="3" type="ORF">CTRG_02728</name>
</gene>
<proteinExistence type="predicted"/>
<keyword evidence="1" id="KW-0175">Coiled coil</keyword>
<feature type="region of interest" description="Disordered" evidence="2">
    <location>
        <begin position="78"/>
        <end position="99"/>
    </location>
</feature>
<dbReference type="GO" id="GO:0003676">
    <property type="term" value="F:nucleic acid binding"/>
    <property type="evidence" value="ECO:0007669"/>
    <property type="project" value="InterPro"/>
</dbReference>
<feature type="coiled-coil region" evidence="1">
    <location>
        <begin position="103"/>
        <end position="135"/>
    </location>
</feature>
<dbReference type="Gene3D" id="3.30.420.10">
    <property type="entry name" value="Ribonuclease H-like superfamily/Ribonuclease H"/>
    <property type="match status" value="1"/>
</dbReference>
<organism evidence="3 4">
    <name type="scientific">Candida tropicalis (strain ATCC MYA-3404 / T1)</name>
    <name type="common">Yeast</name>
    <dbReference type="NCBI Taxonomy" id="294747"/>
    <lineage>
        <taxon>Eukaryota</taxon>
        <taxon>Fungi</taxon>
        <taxon>Dikarya</taxon>
        <taxon>Ascomycota</taxon>
        <taxon>Saccharomycotina</taxon>
        <taxon>Pichiomycetes</taxon>
        <taxon>Debaryomycetaceae</taxon>
        <taxon>Candida/Lodderomyces clade</taxon>
        <taxon>Candida</taxon>
    </lineage>
</organism>
<dbReference type="GO" id="GO:0004535">
    <property type="term" value="F:poly(A)-specific ribonuclease activity"/>
    <property type="evidence" value="ECO:0007669"/>
    <property type="project" value="InterPro"/>
</dbReference>
<keyword evidence="4" id="KW-1185">Reference proteome</keyword>
<dbReference type="InterPro" id="IPR039637">
    <property type="entry name" value="CNOT7/CNOT8/Pop2"/>
</dbReference>
<feature type="compositionally biased region" description="Polar residues" evidence="2">
    <location>
        <begin position="84"/>
        <end position="99"/>
    </location>
</feature>
<dbReference type="GO" id="GO:0030014">
    <property type="term" value="C:CCR4-NOT complex"/>
    <property type="evidence" value="ECO:0007669"/>
    <property type="project" value="InterPro"/>
</dbReference>
<dbReference type="AlphaFoldDB" id="C5M8K6"/>
<dbReference type="KEGG" id="ctp:CTRG_02728"/>
<dbReference type="InterPro" id="IPR012337">
    <property type="entry name" value="RNaseH-like_sf"/>
</dbReference>
<dbReference type="RefSeq" id="XP_002548431.1">
    <property type="nucleotide sequence ID" value="XM_002548385.1"/>
</dbReference>
<evidence type="ECO:0000256" key="1">
    <source>
        <dbReference type="SAM" id="Coils"/>
    </source>
</evidence>
<dbReference type="GeneID" id="8302117"/>
<sequence length="522" mass="58756">MMNLNPHLQYLQQQQQQSQGQQQSVQQQQPQAGQTQSGQSPQLSQLQLQQLQRQQLLQQQTSQSQPQITTPTSANPLLAILNGGSANSNTTSTPGSLSSNPVLQQLQLQQLQQQQQQQQQQRQRQQQQLQQAQFQQLQAQQIQQAQQQQQQQQQVQPVAPQSIPIIKEVWAHNLEHEFQSLRTFINDKTSKIYISIHQEIPGIVARPVGTFKSSSDYHFQTLRTNSDLLNLIQLSLCVVKITKNDVISSSIIWQFNFLYDLSKEMYNEEHLSLLSQSSQINFQLHSTQGIPHFDFSELMIESGLILDDNINWISFHAGYDLGFFVSLLSNRDLPVDEPDFYWWCGKYFPNYYDLKYIGNQILNKNSGLTNGTNTPDDKSNSNNKPSIEYLAEELHLLPISPAIRQHFTNSSSTASNTNASFHSQQLSSTLHAYLSMECFKELLRRSNIAVLNRFKGIIWGLGSFNANGSTSNATTNTSTSVNNDDSFTATTAAAIRMNGISTPSTPVASINKGGMVHFGGRV</sequence>
<evidence type="ECO:0000313" key="3">
    <source>
        <dbReference type="EMBL" id="EER33910.1"/>
    </source>
</evidence>
<dbReference type="InterPro" id="IPR036397">
    <property type="entry name" value="RNaseH_sf"/>
</dbReference>
<dbReference type="EMBL" id="GG692397">
    <property type="protein sequence ID" value="EER33910.1"/>
    <property type="molecule type" value="Genomic_DNA"/>
</dbReference>
<dbReference type="HOGENOM" id="CLU_027974_3_2_1"/>
<reference evidence="3 4" key="1">
    <citation type="journal article" date="2009" name="Nature">
        <title>Evolution of pathogenicity and sexual reproduction in eight Candida genomes.</title>
        <authorList>
            <person name="Butler G."/>
            <person name="Rasmussen M.D."/>
            <person name="Lin M.F."/>
            <person name="Santos M.A."/>
            <person name="Sakthikumar S."/>
            <person name="Munro C.A."/>
            <person name="Rheinbay E."/>
            <person name="Grabherr M."/>
            <person name="Forche A."/>
            <person name="Reedy J.L."/>
            <person name="Agrafioti I."/>
            <person name="Arnaud M.B."/>
            <person name="Bates S."/>
            <person name="Brown A.J."/>
            <person name="Brunke S."/>
            <person name="Costanzo M.C."/>
            <person name="Fitzpatrick D.A."/>
            <person name="de Groot P.W."/>
            <person name="Harris D."/>
            <person name="Hoyer L.L."/>
            <person name="Hube B."/>
            <person name="Klis F.M."/>
            <person name="Kodira C."/>
            <person name="Lennard N."/>
            <person name="Logue M.E."/>
            <person name="Martin R."/>
            <person name="Neiman A.M."/>
            <person name="Nikolaou E."/>
            <person name="Quail M.A."/>
            <person name="Quinn J."/>
            <person name="Santos M.C."/>
            <person name="Schmitzberger F.F."/>
            <person name="Sherlock G."/>
            <person name="Shah P."/>
            <person name="Silverstein K.A."/>
            <person name="Skrzypek M.S."/>
            <person name="Soll D."/>
            <person name="Staggs R."/>
            <person name="Stansfield I."/>
            <person name="Stumpf M.P."/>
            <person name="Sudbery P.E."/>
            <person name="Srikantha T."/>
            <person name="Zeng Q."/>
            <person name="Berman J."/>
            <person name="Berriman M."/>
            <person name="Heitman J."/>
            <person name="Gow N.A."/>
            <person name="Lorenz M.C."/>
            <person name="Birren B.W."/>
            <person name="Kellis M."/>
            <person name="Cuomo C.A."/>
        </authorList>
    </citation>
    <scope>NUCLEOTIDE SEQUENCE [LARGE SCALE GENOMIC DNA]</scope>
    <source>
        <strain evidence="4">ATCC MYA-3404 / T1</strain>
    </source>
</reference>
<dbReference type="OrthoDB" id="1164111at2759"/>
<evidence type="ECO:0000313" key="4">
    <source>
        <dbReference type="Proteomes" id="UP000002037"/>
    </source>
</evidence>
<protein>
    <submittedName>
        <fullName evidence="3">Uncharacterized protein</fullName>
    </submittedName>
</protein>
<evidence type="ECO:0000256" key="2">
    <source>
        <dbReference type="SAM" id="MobiDB-lite"/>
    </source>
</evidence>
<dbReference type="PANTHER" id="PTHR10797">
    <property type="entry name" value="CCR4-NOT TRANSCRIPTION COMPLEX SUBUNIT"/>
    <property type="match status" value="1"/>
</dbReference>
<feature type="region of interest" description="Disordered" evidence="2">
    <location>
        <begin position="1"/>
        <end position="43"/>
    </location>
</feature>
<name>C5M8K6_CANTT</name>
<dbReference type="Proteomes" id="UP000002037">
    <property type="component" value="Unassembled WGS sequence"/>
</dbReference>
<dbReference type="FunFam" id="3.30.420.10:FF:000107">
    <property type="entry name" value="Poly(A) ribonuclease POP2"/>
    <property type="match status" value="1"/>
</dbReference>
<feature type="compositionally biased region" description="Low complexity" evidence="2">
    <location>
        <begin position="12"/>
        <end position="43"/>
    </location>
</feature>
<dbReference type="SUPFAM" id="SSF53098">
    <property type="entry name" value="Ribonuclease H-like"/>
    <property type="match status" value="1"/>
</dbReference>
<dbReference type="eggNOG" id="KOG0304">
    <property type="taxonomic scope" value="Eukaryota"/>
</dbReference>
<dbReference type="VEuPathDB" id="FungiDB:CTRG_02728"/>
<dbReference type="STRING" id="294747.C5M8K6"/>
<accession>C5M8K6</accession>